<dbReference type="AlphaFoldDB" id="B9K9E8"/>
<dbReference type="GO" id="GO:0016787">
    <property type="term" value="F:hydrolase activity"/>
    <property type="evidence" value="ECO:0007669"/>
    <property type="project" value="UniProtKB-KW"/>
</dbReference>
<keyword evidence="6" id="KW-1185">Reference proteome</keyword>
<dbReference type="InterPro" id="IPR006674">
    <property type="entry name" value="HD_domain"/>
</dbReference>
<sequence length="557" mass="64501">MELVPVKWQLAQQMVLEKKVDAIDQIFKTPEREEFLSFSKPVFEMRSCVFFRKDLPVKTFSDLSSYVVGALRGEGMVDVLLRKNPDVRFEFFDNYSSMMEALKKREISVFLGDDVVARYYLSKEGLLSDFLTLHLETNYLHVAVLKGNESILETVNSGLSLVSEDERNEIIRRYIPLIVVTPPWLMKVVFYGSVLFSTALGISLAFVYLLRRKVEEKTLQLKLKNEELKAQNEEIEALYQEVSANQEEIERLYSEIRELNDRFRHSIKELSKLVFIEDTSKFASELAEIIRDLIGAKSVKVVLDDQVIGEASGETFEISHSKESHGYVVIEGDLDEDEREVLQAFLNIVSAIHTYIEMVRKEKKLHRDIVRTWVRALEYYDYYTKGHSEEVAYYAVEIGKMFNVDGEKLEKLYWAGLLHDIGKIYVPQVILNKTDKLNESEFDVVKIHPVKGYELVREIDGFEDVALWIRHHHERWDGKGYPDGLKGEEIEFEARILCVADSYQAMRSDRPYKKGKTVEESIQELLRNAGRQFDPVIVKKFVEFLRKGGDLGTGHQG</sequence>
<keyword evidence="2" id="KW-1133">Transmembrane helix</keyword>
<gene>
    <name evidence="5" type="ordered locus">CTN_1405</name>
</gene>
<dbReference type="InterPro" id="IPR001638">
    <property type="entry name" value="Solute-binding_3/MltF_N"/>
</dbReference>
<keyword evidence="2" id="KW-0812">Transmembrane</keyword>
<feature type="domain" description="HD-GYP" evidence="4">
    <location>
        <begin position="362"/>
        <end position="557"/>
    </location>
</feature>
<dbReference type="eggNOG" id="COG0834">
    <property type="taxonomic scope" value="Bacteria"/>
</dbReference>
<evidence type="ECO:0000256" key="2">
    <source>
        <dbReference type="SAM" id="Phobius"/>
    </source>
</evidence>
<dbReference type="SMART" id="SM00471">
    <property type="entry name" value="HDc"/>
    <property type="match status" value="1"/>
</dbReference>
<evidence type="ECO:0000259" key="4">
    <source>
        <dbReference type="PROSITE" id="PS51832"/>
    </source>
</evidence>
<dbReference type="STRING" id="309803.CTN_1405"/>
<dbReference type="PANTHER" id="PTHR43155">
    <property type="entry name" value="CYCLIC DI-GMP PHOSPHODIESTERASE PA4108-RELATED"/>
    <property type="match status" value="1"/>
</dbReference>
<dbReference type="Gene3D" id="3.40.190.10">
    <property type="entry name" value="Periplasmic binding protein-like II"/>
    <property type="match status" value="2"/>
</dbReference>
<reference evidence="5 6" key="1">
    <citation type="journal article" date="2009" name="Biosci. Biotechnol. Biochem.">
        <title>WeGAS: a web-based microbial genome annotation system.</title>
        <authorList>
            <person name="Lee D."/>
            <person name="Seo H."/>
            <person name="Park C."/>
            <person name="Park K."/>
        </authorList>
    </citation>
    <scope>NUCLEOTIDE SEQUENCE [LARGE SCALE GENOMIC DNA]</scope>
    <source>
        <strain evidence="6">ATCC 49049 / DSM 4359 / NBRC 107923 / NS-E</strain>
    </source>
</reference>
<dbReference type="Proteomes" id="UP000000445">
    <property type="component" value="Chromosome"/>
</dbReference>
<dbReference type="SUPFAM" id="SSF109604">
    <property type="entry name" value="HD-domain/PDEase-like"/>
    <property type="match status" value="1"/>
</dbReference>
<dbReference type="PROSITE" id="PS51832">
    <property type="entry name" value="HD_GYP"/>
    <property type="match status" value="1"/>
</dbReference>
<evidence type="ECO:0000313" key="5">
    <source>
        <dbReference type="EMBL" id="ACM23581.1"/>
    </source>
</evidence>
<dbReference type="NCBIfam" id="TIGR00277">
    <property type="entry name" value="HDIG"/>
    <property type="match status" value="1"/>
</dbReference>
<dbReference type="SUPFAM" id="SSF53850">
    <property type="entry name" value="Periplasmic binding protein-like II"/>
    <property type="match status" value="1"/>
</dbReference>
<keyword evidence="1" id="KW-0175">Coiled coil</keyword>
<dbReference type="InterPro" id="IPR003607">
    <property type="entry name" value="HD/PDEase_dom"/>
</dbReference>
<name>B9K9E8_THENN</name>
<evidence type="ECO:0000256" key="1">
    <source>
        <dbReference type="SAM" id="Coils"/>
    </source>
</evidence>
<feature type="transmembrane region" description="Helical" evidence="2">
    <location>
        <begin position="188"/>
        <end position="210"/>
    </location>
</feature>
<dbReference type="EMBL" id="CP000916">
    <property type="protein sequence ID" value="ACM23581.1"/>
    <property type="molecule type" value="Genomic_DNA"/>
</dbReference>
<feature type="domain" description="HD" evidence="3">
    <location>
        <begin position="384"/>
        <end position="506"/>
    </location>
</feature>
<dbReference type="InterPro" id="IPR037522">
    <property type="entry name" value="HD_GYP_dom"/>
</dbReference>
<organism evidence="5 6">
    <name type="scientific">Thermotoga neapolitana (strain ATCC 49049 / DSM 4359 / NBRC 107923 / NS-E)</name>
    <dbReference type="NCBI Taxonomy" id="309803"/>
    <lineage>
        <taxon>Bacteria</taxon>
        <taxon>Thermotogati</taxon>
        <taxon>Thermotogota</taxon>
        <taxon>Thermotogae</taxon>
        <taxon>Thermotogales</taxon>
        <taxon>Thermotogaceae</taxon>
        <taxon>Thermotoga</taxon>
    </lineage>
</organism>
<evidence type="ECO:0000313" key="6">
    <source>
        <dbReference type="Proteomes" id="UP000000445"/>
    </source>
</evidence>
<dbReference type="Pfam" id="PF00497">
    <property type="entry name" value="SBP_bac_3"/>
    <property type="match status" value="1"/>
</dbReference>
<keyword evidence="2" id="KW-0472">Membrane</keyword>
<dbReference type="HOGENOM" id="CLU_000445_92_5_0"/>
<feature type="coiled-coil region" evidence="1">
    <location>
        <begin position="211"/>
        <end position="269"/>
    </location>
</feature>
<proteinExistence type="predicted"/>
<dbReference type="KEGG" id="tna:CTN_1405"/>
<dbReference type="CDD" id="cd00077">
    <property type="entry name" value="HDc"/>
    <property type="match status" value="1"/>
</dbReference>
<accession>B9K9E8</accession>
<dbReference type="InterPro" id="IPR006675">
    <property type="entry name" value="HDIG_dom"/>
</dbReference>
<protein>
    <submittedName>
        <fullName evidence="5">Metal dependent phosphohydrolase</fullName>
    </submittedName>
</protein>
<dbReference type="Pfam" id="PF13487">
    <property type="entry name" value="HD_5"/>
    <property type="match status" value="1"/>
</dbReference>
<dbReference type="PROSITE" id="PS51831">
    <property type="entry name" value="HD"/>
    <property type="match status" value="1"/>
</dbReference>
<evidence type="ECO:0000259" key="3">
    <source>
        <dbReference type="PROSITE" id="PS51831"/>
    </source>
</evidence>
<dbReference type="Gene3D" id="1.10.3210.10">
    <property type="entry name" value="Hypothetical protein af1432"/>
    <property type="match status" value="1"/>
</dbReference>
<dbReference type="eggNOG" id="COG2206">
    <property type="taxonomic scope" value="Bacteria"/>
</dbReference>
<dbReference type="PANTHER" id="PTHR43155:SF8">
    <property type="entry name" value="METAL DEPENDENT PHOSPHOHYDROLASE"/>
    <property type="match status" value="1"/>
</dbReference>